<sequence length="86" mass="9428">MGIFHYFYTGLLGCVFAVILCGMNTFDAMGAVFATLTNAGPGLGFIHESFIGVPESAKLVFSFAMICGRLEMFSLIVLFIPSYWKK</sequence>
<dbReference type="GO" id="GO:0030001">
    <property type="term" value="P:metal ion transport"/>
    <property type="evidence" value="ECO:0007669"/>
    <property type="project" value="UniProtKB-ARBA"/>
</dbReference>
<keyword evidence="3" id="KW-0813">Transport</keyword>
<name>A4P1A9_HAEIF</name>
<evidence type="ECO:0000256" key="7">
    <source>
        <dbReference type="ARBA" id="ARBA00023065"/>
    </source>
</evidence>
<keyword evidence="5 9" id="KW-0812">Transmembrane</keyword>
<dbReference type="Proteomes" id="UP000005596">
    <property type="component" value="Unassembled WGS sequence"/>
</dbReference>
<dbReference type="GO" id="GO:0005886">
    <property type="term" value="C:plasma membrane"/>
    <property type="evidence" value="ECO:0007669"/>
    <property type="project" value="UniProtKB-SubCell"/>
</dbReference>
<keyword evidence="6 9" id="KW-1133">Transmembrane helix</keyword>
<evidence type="ECO:0000256" key="3">
    <source>
        <dbReference type="ARBA" id="ARBA00022448"/>
    </source>
</evidence>
<feature type="transmembrane region" description="Helical" evidence="9">
    <location>
        <begin position="63"/>
        <end position="84"/>
    </location>
</feature>
<dbReference type="Pfam" id="PF02386">
    <property type="entry name" value="TrkH"/>
    <property type="match status" value="1"/>
</dbReference>
<dbReference type="EMBL" id="AAZJ01000025">
    <property type="protein sequence ID" value="EDK12802.1"/>
    <property type="molecule type" value="Genomic_DNA"/>
</dbReference>
<protein>
    <submittedName>
        <fullName evidence="10">Trk system potassium uptake protein TrkH</fullName>
    </submittedName>
</protein>
<keyword evidence="4" id="KW-1003">Cell membrane</keyword>
<comment type="similarity">
    <text evidence="2">Belongs to the TrkH potassium transport family.</text>
</comment>
<evidence type="ECO:0000256" key="2">
    <source>
        <dbReference type="ARBA" id="ARBA00009137"/>
    </source>
</evidence>
<organism evidence="10 11">
    <name type="scientific">Haemophilus influenzae 22.4-21</name>
    <dbReference type="NCBI Taxonomy" id="375063"/>
    <lineage>
        <taxon>Bacteria</taxon>
        <taxon>Pseudomonadati</taxon>
        <taxon>Pseudomonadota</taxon>
        <taxon>Gammaproteobacteria</taxon>
        <taxon>Pasteurellales</taxon>
        <taxon>Pasteurellaceae</taxon>
        <taxon>Haemophilus</taxon>
    </lineage>
</organism>
<evidence type="ECO:0000256" key="8">
    <source>
        <dbReference type="ARBA" id="ARBA00023136"/>
    </source>
</evidence>
<keyword evidence="8 9" id="KW-0472">Membrane</keyword>
<proteinExistence type="inferred from homology"/>
<evidence type="ECO:0000256" key="1">
    <source>
        <dbReference type="ARBA" id="ARBA00004651"/>
    </source>
</evidence>
<keyword evidence="7" id="KW-0406">Ion transport</keyword>
<gene>
    <name evidence="10" type="ORF">CGSHiR3021_11571</name>
</gene>
<accession>A4P1A9</accession>
<dbReference type="PANTHER" id="PTHR32024">
    <property type="entry name" value="TRK SYSTEM POTASSIUM UPTAKE PROTEIN TRKG-RELATED"/>
    <property type="match status" value="1"/>
</dbReference>
<evidence type="ECO:0000313" key="10">
    <source>
        <dbReference type="EMBL" id="EDK12802.1"/>
    </source>
</evidence>
<dbReference type="GO" id="GO:0008324">
    <property type="term" value="F:monoatomic cation transmembrane transporter activity"/>
    <property type="evidence" value="ECO:0007669"/>
    <property type="project" value="InterPro"/>
</dbReference>
<evidence type="ECO:0000256" key="6">
    <source>
        <dbReference type="ARBA" id="ARBA00022989"/>
    </source>
</evidence>
<evidence type="ECO:0000313" key="11">
    <source>
        <dbReference type="Proteomes" id="UP000005596"/>
    </source>
</evidence>
<evidence type="ECO:0000256" key="5">
    <source>
        <dbReference type="ARBA" id="ARBA00022692"/>
    </source>
</evidence>
<dbReference type="PANTHER" id="PTHR32024:SF2">
    <property type="entry name" value="TRK SYSTEM POTASSIUM UPTAKE PROTEIN TRKG-RELATED"/>
    <property type="match status" value="1"/>
</dbReference>
<evidence type="ECO:0000256" key="9">
    <source>
        <dbReference type="SAM" id="Phobius"/>
    </source>
</evidence>
<dbReference type="BioCyc" id="HINF375063:G119K-2255-MONOMER"/>
<evidence type="ECO:0000256" key="4">
    <source>
        <dbReference type="ARBA" id="ARBA00022475"/>
    </source>
</evidence>
<dbReference type="InterPro" id="IPR003445">
    <property type="entry name" value="Cat_transpt"/>
</dbReference>
<dbReference type="AlphaFoldDB" id="A4P1A9"/>
<reference evidence="10 11" key="1">
    <citation type="journal article" date="2007" name="Genome Biol.">
        <title>Characterization and modeling of the Haemophilus influenzae core and supragenomes based on the complete genomic sequences of Rd and 12 clinical nontypeable strains.</title>
        <authorList>
            <person name="Hogg J.S."/>
            <person name="Hu F.Z."/>
            <person name="Janto B."/>
            <person name="Boissy R."/>
            <person name="Hayes J."/>
            <person name="Keefe R."/>
            <person name="Post J.C."/>
            <person name="Ehrlich G.D."/>
        </authorList>
    </citation>
    <scope>NUCLEOTIDE SEQUENCE [LARGE SCALE GENOMIC DNA]</scope>
    <source>
        <strain evidence="10 11">22.4-21</strain>
    </source>
</reference>
<comment type="subcellular location">
    <subcellularLocation>
        <location evidence="1">Cell membrane</location>
        <topology evidence="1">Multi-pass membrane protein</topology>
    </subcellularLocation>
</comment>